<feature type="domain" description="B box-type" evidence="9">
    <location>
        <begin position="15"/>
        <end position="59"/>
    </location>
</feature>
<dbReference type="InterPro" id="IPR000315">
    <property type="entry name" value="Znf_B-box"/>
</dbReference>
<organism evidence="11 12">
    <name type="scientific">Zingiber officinale</name>
    <name type="common">Ginger</name>
    <name type="synonym">Amomum zingiber</name>
    <dbReference type="NCBI Taxonomy" id="94328"/>
    <lineage>
        <taxon>Eukaryota</taxon>
        <taxon>Viridiplantae</taxon>
        <taxon>Streptophyta</taxon>
        <taxon>Embryophyta</taxon>
        <taxon>Tracheophyta</taxon>
        <taxon>Spermatophyta</taxon>
        <taxon>Magnoliopsida</taxon>
        <taxon>Liliopsida</taxon>
        <taxon>Zingiberales</taxon>
        <taxon>Zingiberaceae</taxon>
        <taxon>Zingiber</taxon>
    </lineage>
</organism>
<evidence type="ECO:0008006" key="13">
    <source>
        <dbReference type="Google" id="ProtNLM"/>
    </source>
</evidence>
<dbReference type="GO" id="GO:0009909">
    <property type="term" value="P:regulation of flower development"/>
    <property type="evidence" value="ECO:0007669"/>
    <property type="project" value="InterPro"/>
</dbReference>
<evidence type="ECO:0000256" key="5">
    <source>
        <dbReference type="ARBA" id="ARBA00022833"/>
    </source>
</evidence>
<comment type="subcellular location">
    <subcellularLocation>
        <location evidence="1 8">Nucleus</location>
    </subcellularLocation>
</comment>
<reference evidence="11 12" key="1">
    <citation type="submission" date="2020-08" db="EMBL/GenBank/DDBJ databases">
        <title>Plant Genome Project.</title>
        <authorList>
            <person name="Zhang R.-G."/>
        </authorList>
    </citation>
    <scope>NUCLEOTIDE SEQUENCE [LARGE SCALE GENOMIC DNA]</scope>
    <source>
        <tissue evidence="11">Rhizome</tissue>
    </source>
</reference>
<evidence type="ECO:0000256" key="8">
    <source>
        <dbReference type="PROSITE-ProRule" id="PRU00357"/>
    </source>
</evidence>
<evidence type="ECO:0000256" key="4">
    <source>
        <dbReference type="ARBA" id="ARBA00022771"/>
    </source>
</evidence>
<dbReference type="EMBL" id="JACMSC010000007">
    <property type="protein sequence ID" value="KAG6513636.1"/>
    <property type="molecule type" value="Genomic_DNA"/>
</dbReference>
<dbReference type="GO" id="GO:0005634">
    <property type="term" value="C:nucleus"/>
    <property type="evidence" value="ECO:0007669"/>
    <property type="project" value="UniProtKB-SubCell"/>
</dbReference>
<dbReference type="CDD" id="cd19821">
    <property type="entry name" value="Bbox1_BBX-like"/>
    <property type="match status" value="1"/>
</dbReference>
<dbReference type="InterPro" id="IPR045281">
    <property type="entry name" value="CONSTANS-like"/>
</dbReference>
<dbReference type="SMART" id="SM00336">
    <property type="entry name" value="BBOX"/>
    <property type="match status" value="2"/>
</dbReference>
<dbReference type="PROSITE" id="PS50119">
    <property type="entry name" value="ZF_BBOX"/>
    <property type="match status" value="2"/>
</dbReference>
<keyword evidence="4 7" id="KW-0863">Zinc-finger</keyword>
<dbReference type="InterPro" id="IPR049808">
    <property type="entry name" value="CONSTANS-like_Bbox1"/>
</dbReference>
<keyword evidence="6 8" id="KW-0539">Nucleus</keyword>
<comment type="similarity">
    <text evidence="2">Belongs to the CONSTANS family.</text>
</comment>
<dbReference type="PROSITE" id="PS51017">
    <property type="entry name" value="CCT"/>
    <property type="match status" value="1"/>
</dbReference>
<feature type="domain" description="B box-type" evidence="9">
    <location>
        <begin position="55"/>
        <end position="102"/>
    </location>
</feature>
<dbReference type="OrthoDB" id="153872at2759"/>
<gene>
    <name evidence="11" type="ORF">ZIOFF_023968</name>
</gene>
<feature type="domain" description="CCT" evidence="10">
    <location>
        <begin position="294"/>
        <end position="336"/>
    </location>
</feature>
<dbReference type="GO" id="GO:0008270">
    <property type="term" value="F:zinc ion binding"/>
    <property type="evidence" value="ECO:0007669"/>
    <property type="project" value="UniProtKB-KW"/>
</dbReference>
<dbReference type="Pfam" id="PF00643">
    <property type="entry name" value="zf-B_box"/>
    <property type="match status" value="1"/>
</dbReference>
<evidence type="ECO:0000259" key="9">
    <source>
        <dbReference type="PROSITE" id="PS50119"/>
    </source>
</evidence>
<evidence type="ECO:0000256" key="2">
    <source>
        <dbReference type="ARBA" id="ARBA00010024"/>
    </source>
</evidence>
<evidence type="ECO:0000313" key="11">
    <source>
        <dbReference type="EMBL" id="KAG6513636.1"/>
    </source>
</evidence>
<dbReference type="Pfam" id="PF06203">
    <property type="entry name" value="CCT"/>
    <property type="match status" value="1"/>
</dbReference>
<dbReference type="Proteomes" id="UP000734854">
    <property type="component" value="Unassembled WGS sequence"/>
</dbReference>
<dbReference type="GO" id="GO:0003700">
    <property type="term" value="F:DNA-binding transcription factor activity"/>
    <property type="evidence" value="ECO:0007669"/>
    <property type="project" value="TreeGrafter"/>
</dbReference>
<protein>
    <recommendedName>
        <fullName evidence="13">CONSTANS-like protein</fullName>
    </recommendedName>
</protein>
<sequence length="369" mass="39151">MESKAEGKGGYWAALDARRCDSCKATAAVVYCRADAAYLCRGCDARVHSLASHHERVWMCEVCEQSPAVVTCKADAAALCDACDADIHSANPLASRHERAPVVPFVEPLSDAHIKPSTATAAAAADAGGGWFPVGEAAILGDSNNEAAQDVDAAAASWLLSSQGHSNFKSLIGAAELKSTDYFFSDVDPYLDLEYATSMDARFHQSDSVVPVHNKAASFDGGAPALPSFQLPAGGCIELDFAASKASYSSHTTHSVSHSMSSSEVGVVPDGSVMADGNDPYAGAAGKAAAQMDRETRVMRYREKRKNRRFEKTIRYASRKAYAETRPRIKGRFAKRTDIDAEVDRIYSSAAAAAAALMADSAYGVVPSF</sequence>
<keyword evidence="12" id="KW-1185">Reference proteome</keyword>
<dbReference type="InterPro" id="IPR010402">
    <property type="entry name" value="CCT_domain"/>
</dbReference>
<name>A0A8J5GZT5_ZINOF</name>
<evidence type="ECO:0000256" key="7">
    <source>
        <dbReference type="PROSITE-ProRule" id="PRU00024"/>
    </source>
</evidence>
<dbReference type="PANTHER" id="PTHR31319:SF53">
    <property type="entry name" value="ZINC FINGER PROTEIN CONSTANS-LIKE 5"/>
    <property type="match status" value="1"/>
</dbReference>
<evidence type="ECO:0000313" key="12">
    <source>
        <dbReference type="Proteomes" id="UP000734854"/>
    </source>
</evidence>
<dbReference type="PANTHER" id="PTHR31319">
    <property type="entry name" value="ZINC FINGER PROTEIN CONSTANS-LIKE 4"/>
    <property type="match status" value="1"/>
</dbReference>
<keyword evidence="3" id="KW-0479">Metal-binding</keyword>
<dbReference type="AlphaFoldDB" id="A0A8J5GZT5"/>
<evidence type="ECO:0000256" key="6">
    <source>
        <dbReference type="ARBA" id="ARBA00023242"/>
    </source>
</evidence>
<evidence type="ECO:0000259" key="10">
    <source>
        <dbReference type="PROSITE" id="PS51017"/>
    </source>
</evidence>
<evidence type="ECO:0000256" key="1">
    <source>
        <dbReference type="ARBA" id="ARBA00004123"/>
    </source>
</evidence>
<accession>A0A8J5GZT5</accession>
<proteinExistence type="inferred from homology"/>
<keyword evidence="5" id="KW-0862">Zinc</keyword>
<comment type="caution">
    <text evidence="11">The sequence shown here is derived from an EMBL/GenBank/DDBJ whole genome shotgun (WGS) entry which is preliminary data.</text>
</comment>
<evidence type="ECO:0000256" key="3">
    <source>
        <dbReference type="ARBA" id="ARBA00022723"/>
    </source>
</evidence>